<evidence type="ECO:0000313" key="3">
    <source>
        <dbReference type="Ensembl" id="ENSACLP00000045537.1"/>
    </source>
</evidence>
<keyword evidence="4" id="KW-1185">Reference proteome</keyword>
<name>A0AAX7SM38_ASTCA</name>
<dbReference type="PANTHER" id="PTHR45784">
    <property type="entry name" value="C-TYPE LECTIN DOMAIN FAMILY 20 MEMBER A-RELATED"/>
    <property type="match status" value="1"/>
</dbReference>
<dbReference type="Proteomes" id="UP000265100">
    <property type="component" value="Chromosome 5"/>
</dbReference>
<sequence length="341" mass="39955">MTLKILLGVFCLSGCLIFSRCRQYYFVNKSLDWGAALSYCRVNYTDLANFENATEMKQFNKTVSSAGYNSEVWIGAYLSLYWRHVSQINDDFWKWENQTKNEPFSVYYFCTKALVNSPYWYWSWYDINCSLEYPFICYNGTYQSPEFVFVNKSMDWFRALRYCRENFTDLVDSSLSVSDTQRLVSYGTEIWIGRIAHPQIFWVDGKDSSFRYWDESGKIFGISNAMCGVADMQRSGKWRLLPYYTQRPFVCYDNLPAPQPATTEAPKKEIVYRKVIKIRLKLEDSSVNLNDTAAKATLLKELQDRLKEKGVSGITVKWREQPDGAVFHKDRKVLTKKKTEL</sequence>
<reference evidence="3" key="3">
    <citation type="submission" date="2025-08" db="UniProtKB">
        <authorList>
            <consortium name="Ensembl"/>
        </authorList>
    </citation>
    <scope>IDENTIFICATION</scope>
</reference>
<feature type="domain" description="C-type lectin" evidence="2">
    <location>
        <begin position="142"/>
        <end position="252"/>
    </location>
</feature>
<accession>A0AAX7SM38</accession>
<dbReference type="InterPro" id="IPR001304">
    <property type="entry name" value="C-type_lectin-like"/>
</dbReference>
<dbReference type="GeneTree" id="ENSGT00940000177569"/>
<feature type="signal peptide" evidence="1">
    <location>
        <begin position="1"/>
        <end position="21"/>
    </location>
</feature>
<protein>
    <recommendedName>
        <fullName evidence="2">C-type lectin domain-containing protein</fullName>
    </recommendedName>
</protein>
<dbReference type="SUPFAM" id="SSF56436">
    <property type="entry name" value="C-type lectin-like"/>
    <property type="match status" value="2"/>
</dbReference>
<dbReference type="PANTHER" id="PTHR45784:SF3">
    <property type="entry name" value="C-TYPE LECTIN DOMAIN FAMILY 4 MEMBER K-LIKE-RELATED"/>
    <property type="match status" value="1"/>
</dbReference>
<dbReference type="Ensembl" id="ENSACLT00000085908.1">
    <property type="protein sequence ID" value="ENSACLP00000045537.1"/>
    <property type="gene ID" value="ENSACLG00000029703.1"/>
</dbReference>
<reference evidence="3" key="4">
    <citation type="submission" date="2025-09" db="UniProtKB">
        <authorList>
            <consortium name="Ensembl"/>
        </authorList>
    </citation>
    <scope>IDENTIFICATION</scope>
</reference>
<dbReference type="SMART" id="SM00034">
    <property type="entry name" value="CLECT"/>
    <property type="match status" value="1"/>
</dbReference>
<evidence type="ECO:0000259" key="2">
    <source>
        <dbReference type="PROSITE" id="PS50041"/>
    </source>
</evidence>
<dbReference type="PROSITE" id="PS50041">
    <property type="entry name" value="C_TYPE_LECTIN_2"/>
    <property type="match status" value="2"/>
</dbReference>
<dbReference type="InterPro" id="IPR016186">
    <property type="entry name" value="C-type_lectin-like/link_sf"/>
</dbReference>
<reference evidence="4" key="2">
    <citation type="submission" date="2023-03" db="EMBL/GenBank/DDBJ databases">
        <authorList>
            <consortium name="Wellcome Sanger Institute Data Sharing"/>
        </authorList>
    </citation>
    <scope>NUCLEOTIDE SEQUENCE [LARGE SCALE GENOMIC DNA]</scope>
</reference>
<feature type="chain" id="PRO_5044193571" description="C-type lectin domain-containing protein" evidence="1">
    <location>
        <begin position="22"/>
        <end position="341"/>
    </location>
</feature>
<dbReference type="AlphaFoldDB" id="A0AAX7SM38"/>
<reference evidence="3 4" key="1">
    <citation type="submission" date="2018-05" db="EMBL/GenBank/DDBJ databases">
        <authorList>
            <person name="Datahose"/>
        </authorList>
    </citation>
    <scope>NUCLEOTIDE SEQUENCE</scope>
</reference>
<dbReference type="InterPro" id="IPR016187">
    <property type="entry name" value="CTDL_fold"/>
</dbReference>
<keyword evidence="1" id="KW-0732">Signal</keyword>
<dbReference type="Gene3D" id="3.10.100.10">
    <property type="entry name" value="Mannose-Binding Protein A, subunit A"/>
    <property type="match status" value="2"/>
</dbReference>
<gene>
    <name evidence="3" type="primary">FAP</name>
</gene>
<evidence type="ECO:0000256" key="1">
    <source>
        <dbReference type="SAM" id="SignalP"/>
    </source>
</evidence>
<proteinExistence type="predicted"/>
<evidence type="ECO:0000313" key="4">
    <source>
        <dbReference type="Proteomes" id="UP000265100"/>
    </source>
</evidence>
<organism evidence="3 4">
    <name type="scientific">Astatotilapia calliptera</name>
    <name type="common">Eastern happy</name>
    <name type="synonym">Chromis callipterus</name>
    <dbReference type="NCBI Taxonomy" id="8154"/>
    <lineage>
        <taxon>Eukaryota</taxon>
        <taxon>Metazoa</taxon>
        <taxon>Chordata</taxon>
        <taxon>Craniata</taxon>
        <taxon>Vertebrata</taxon>
        <taxon>Euteleostomi</taxon>
        <taxon>Actinopterygii</taxon>
        <taxon>Neopterygii</taxon>
        <taxon>Teleostei</taxon>
        <taxon>Neoteleostei</taxon>
        <taxon>Acanthomorphata</taxon>
        <taxon>Ovalentaria</taxon>
        <taxon>Cichlomorphae</taxon>
        <taxon>Cichliformes</taxon>
        <taxon>Cichlidae</taxon>
        <taxon>African cichlids</taxon>
        <taxon>Pseudocrenilabrinae</taxon>
        <taxon>Haplochromini</taxon>
        <taxon>Astatotilapia</taxon>
    </lineage>
</organism>
<dbReference type="Pfam" id="PF00059">
    <property type="entry name" value="Lectin_C"/>
    <property type="match status" value="1"/>
</dbReference>
<feature type="domain" description="C-type lectin" evidence="2">
    <location>
        <begin position="24"/>
        <end position="138"/>
    </location>
</feature>